<protein>
    <submittedName>
        <fullName evidence="2">DUF2306 domain-containing protein</fullName>
    </submittedName>
</protein>
<evidence type="ECO:0000313" key="2">
    <source>
        <dbReference type="EMBL" id="MFD1783884.1"/>
    </source>
</evidence>
<feature type="transmembrane region" description="Helical" evidence="1">
    <location>
        <begin position="241"/>
        <end position="265"/>
    </location>
</feature>
<keyword evidence="1" id="KW-0472">Membrane</keyword>
<keyword evidence="1" id="KW-0812">Transmembrane</keyword>
<comment type="caution">
    <text evidence="2">The sequence shown here is derived from an EMBL/GenBank/DDBJ whole genome shotgun (WGS) entry which is preliminary data.</text>
</comment>
<feature type="transmembrane region" description="Helical" evidence="1">
    <location>
        <begin position="138"/>
        <end position="158"/>
    </location>
</feature>
<feature type="transmembrane region" description="Helical" evidence="1">
    <location>
        <begin position="212"/>
        <end position="229"/>
    </location>
</feature>
<feature type="transmembrane region" description="Helical" evidence="1">
    <location>
        <begin position="72"/>
        <end position="94"/>
    </location>
</feature>
<accession>A0ABW4N118</accession>
<dbReference type="InterPro" id="IPR018750">
    <property type="entry name" value="DUF2306_membrane"/>
</dbReference>
<keyword evidence="1" id="KW-1133">Transmembrane helix</keyword>
<reference evidence="3" key="1">
    <citation type="journal article" date="2019" name="Int. J. Syst. Evol. Microbiol.">
        <title>The Global Catalogue of Microorganisms (GCM) 10K type strain sequencing project: providing services to taxonomists for standard genome sequencing and annotation.</title>
        <authorList>
            <consortium name="The Broad Institute Genomics Platform"/>
            <consortium name="The Broad Institute Genome Sequencing Center for Infectious Disease"/>
            <person name="Wu L."/>
            <person name="Ma J."/>
        </authorList>
    </citation>
    <scope>NUCLEOTIDE SEQUENCE [LARGE SCALE GENOMIC DNA]</scope>
    <source>
        <strain evidence="3">DFY28</strain>
    </source>
</reference>
<gene>
    <name evidence="2" type="ORF">ACFSC0_10815</name>
</gene>
<feature type="transmembrane region" description="Helical" evidence="1">
    <location>
        <begin position="170"/>
        <end position="192"/>
    </location>
</feature>
<feature type="transmembrane region" description="Helical" evidence="1">
    <location>
        <begin position="106"/>
        <end position="126"/>
    </location>
</feature>
<evidence type="ECO:0000313" key="3">
    <source>
        <dbReference type="Proteomes" id="UP001597237"/>
    </source>
</evidence>
<dbReference type="RefSeq" id="WP_377282924.1">
    <property type="nucleotide sequence ID" value="NZ_JBHRSI010000008.1"/>
</dbReference>
<name>A0ABW4N118_9CAUL</name>
<feature type="transmembrane region" description="Helical" evidence="1">
    <location>
        <begin position="12"/>
        <end position="38"/>
    </location>
</feature>
<proteinExistence type="predicted"/>
<dbReference type="Pfam" id="PF10067">
    <property type="entry name" value="DUF2306"/>
    <property type="match status" value="1"/>
</dbReference>
<sequence>MNTTTSRAGGASLVLSGSAVLWVSVALIGQWAFVYYIAAFYGPATLAGEFAQWNRNKLLVHGHVAGDVAGNLVFASHVLLAALVTLSGTLQLLPQVRARAPAFHRWNGRLFLISGAAAAAGGLYLVFARGDLTRVMTWLPITLNAALILTSAALAWRTAVSRNIAAHRRWALRLFLVVNGVWFLRVGLIGAIVVNRALGGSLGPDGAPAKAWAFGSYLVPLAVLELYFWARSQRGWLAQGVTSAVLVLLTGVTAVGVAAVALILWRPLL</sequence>
<evidence type="ECO:0000256" key="1">
    <source>
        <dbReference type="SAM" id="Phobius"/>
    </source>
</evidence>
<dbReference type="Proteomes" id="UP001597237">
    <property type="component" value="Unassembled WGS sequence"/>
</dbReference>
<keyword evidence="3" id="KW-1185">Reference proteome</keyword>
<dbReference type="EMBL" id="JBHUEY010000001">
    <property type="protein sequence ID" value="MFD1783884.1"/>
    <property type="molecule type" value="Genomic_DNA"/>
</dbReference>
<organism evidence="2 3">
    <name type="scientific">Phenylobacterium terrae</name>
    <dbReference type="NCBI Taxonomy" id="2665495"/>
    <lineage>
        <taxon>Bacteria</taxon>
        <taxon>Pseudomonadati</taxon>
        <taxon>Pseudomonadota</taxon>
        <taxon>Alphaproteobacteria</taxon>
        <taxon>Caulobacterales</taxon>
        <taxon>Caulobacteraceae</taxon>
        <taxon>Phenylobacterium</taxon>
    </lineage>
</organism>